<comment type="caution">
    <text evidence="1">The sequence shown here is derived from an EMBL/GenBank/DDBJ whole genome shotgun (WGS) entry which is preliminary data.</text>
</comment>
<name>A0A8H6G681_9LECA</name>
<evidence type="ECO:0000313" key="1">
    <source>
        <dbReference type="EMBL" id="KAF6241342.1"/>
    </source>
</evidence>
<dbReference type="GeneID" id="59281732"/>
<evidence type="ECO:0000313" key="2">
    <source>
        <dbReference type="Proteomes" id="UP000578531"/>
    </source>
</evidence>
<dbReference type="RefSeq" id="XP_037170582.1">
    <property type="nucleotide sequence ID" value="XM_037302003.1"/>
</dbReference>
<dbReference type="OrthoDB" id="10007757at2759"/>
<keyword evidence="2" id="KW-1185">Reference proteome</keyword>
<accession>A0A8H6G681</accession>
<sequence>MGNFQGLHLSPTSVFITAVRRTSYTSYNPTFASLPFNSLAMLSLGMVFLHLVAFSAITTTNAAPEATATNTVNLRIEANTSTLYEGPITSGPRNITVGSGNNKVTFICDDAGAMPSPPPPGNTPTDALDAAAKARGFTYGGGFDGEFNDFYFTRIGTSTEYDNGTYFQSWGSLVNYQVSKFGEGLTLSGCQQLVKAGDEVLWAFITVKGTDSSNTDLSVLFLKLAPTTVTVKKGKGTTVSVTDGRTGVVVQNASVAGVKTDADGKATLYFFETGFFQYKAHKTGDVRSNVMNVTVTD</sequence>
<proteinExistence type="predicted"/>
<organism evidence="1 2">
    <name type="scientific">Letharia columbiana</name>
    <dbReference type="NCBI Taxonomy" id="112416"/>
    <lineage>
        <taxon>Eukaryota</taxon>
        <taxon>Fungi</taxon>
        <taxon>Dikarya</taxon>
        <taxon>Ascomycota</taxon>
        <taxon>Pezizomycotina</taxon>
        <taxon>Lecanoromycetes</taxon>
        <taxon>OSLEUM clade</taxon>
        <taxon>Lecanoromycetidae</taxon>
        <taxon>Lecanorales</taxon>
        <taxon>Lecanorineae</taxon>
        <taxon>Parmeliaceae</taxon>
        <taxon>Letharia</taxon>
    </lineage>
</organism>
<dbReference type="Proteomes" id="UP000578531">
    <property type="component" value="Unassembled WGS sequence"/>
</dbReference>
<dbReference type="AlphaFoldDB" id="A0A8H6G681"/>
<reference evidence="1 2" key="1">
    <citation type="journal article" date="2020" name="Genomics">
        <title>Complete, high-quality genomes from long-read metagenomic sequencing of two wolf lichen thalli reveals enigmatic genome architecture.</title>
        <authorList>
            <person name="McKenzie S.K."/>
            <person name="Walston R.F."/>
            <person name="Allen J.L."/>
        </authorList>
    </citation>
    <scope>NUCLEOTIDE SEQUENCE [LARGE SCALE GENOMIC DNA]</scope>
    <source>
        <strain evidence="1">WasteWater2</strain>
    </source>
</reference>
<dbReference type="EMBL" id="JACCJC010000001">
    <property type="protein sequence ID" value="KAF6241342.1"/>
    <property type="molecule type" value="Genomic_DNA"/>
</dbReference>
<gene>
    <name evidence="1" type="ORF">HO173_000052</name>
</gene>
<protein>
    <submittedName>
        <fullName evidence="1">Uncharacterized protein</fullName>
    </submittedName>
</protein>